<organism evidence="1">
    <name type="scientific">Macrococcus psychrotolerans</name>
    <dbReference type="NCBI Taxonomy" id="3039389"/>
    <lineage>
        <taxon>Bacteria</taxon>
        <taxon>Bacillati</taxon>
        <taxon>Bacillota</taxon>
        <taxon>Bacilli</taxon>
        <taxon>Bacillales</taxon>
        <taxon>Staphylococcaceae</taxon>
        <taxon>Macrococcus</taxon>
    </lineage>
</organism>
<gene>
    <name evidence="1" type="ORF">KYI10_12380</name>
</gene>
<dbReference type="Pfam" id="PF21983">
    <property type="entry name" value="NikA-like"/>
    <property type="match status" value="1"/>
</dbReference>
<evidence type="ECO:0000313" key="1">
    <source>
        <dbReference type="EMBL" id="QYA34202.2"/>
    </source>
</evidence>
<dbReference type="InterPro" id="IPR053842">
    <property type="entry name" value="NikA-like"/>
</dbReference>
<geneLocation type="plasmid" evidence="1">
    <name>p19Msa1099-2</name>
</geneLocation>
<proteinExistence type="predicted"/>
<sequence>MTNEYELFFTEWRDEQVSEAKKKSKIISFRVNADEYDVIAGTASSANLNITSYLKARALGGKIHRPLMKSEDIQSILPPLSKLSGEISRVGNNMNQSTRALKTLAREPYIGAVELNAIKKLTEEFQASQHEFERLQSEVHQIWRRLK</sequence>
<accession>A0AAT9P8Y0</accession>
<protein>
    <recommendedName>
        <fullName evidence="2">Plasmid mobilization relaxosome protein MobC</fullName>
    </recommendedName>
</protein>
<dbReference type="AlphaFoldDB" id="A0AAT9P8Y0"/>
<evidence type="ECO:0008006" key="2">
    <source>
        <dbReference type="Google" id="ProtNLM"/>
    </source>
</evidence>
<dbReference type="EMBL" id="CP079958">
    <property type="protein sequence ID" value="QYA34202.2"/>
    <property type="molecule type" value="Genomic_DNA"/>
</dbReference>
<name>A0AAT9P8Y0_9STAP</name>
<reference evidence="1" key="1">
    <citation type="submission" date="2021-07" db="EMBL/GenBank/DDBJ databases">
        <title>Prevalence and characterization of methicillin-resistant Macrococcus spp. in food producing animals and meat in Switzerland in 2019.</title>
        <authorList>
            <person name="Keller J.E."/>
            <person name="Schwendener S."/>
            <person name="Neuenschwander J."/>
            <person name="Overesch G."/>
            <person name="Perreten V."/>
        </authorList>
    </citation>
    <scope>NUCLEOTIDE SEQUENCE</scope>
    <source>
        <strain evidence="1">19Msa1099</strain>
        <plasmid evidence="1">p19Msa1099-2</plasmid>
    </source>
</reference>
<keyword evidence="1" id="KW-0614">Plasmid</keyword>